<proteinExistence type="inferred from homology"/>
<evidence type="ECO:0000256" key="1">
    <source>
        <dbReference type="ARBA" id="ARBA00004651"/>
    </source>
</evidence>
<keyword evidence="4 7" id="KW-0812">Transmembrane</keyword>
<evidence type="ECO:0000313" key="8">
    <source>
        <dbReference type="EMBL" id="WNZ44501.1"/>
    </source>
</evidence>
<feature type="transmembrane region" description="Helical" evidence="7">
    <location>
        <begin position="79"/>
        <end position="108"/>
    </location>
</feature>
<comment type="similarity">
    <text evidence="2">Belongs to the DoxX family.</text>
</comment>
<evidence type="ECO:0000256" key="5">
    <source>
        <dbReference type="ARBA" id="ARBA00022989"/>
    </source>
</evidence>
<evidence type="ECO:0000256" key="6">
    <source>
        <dbReference type="ARBA" id="ARBA00023136"/>
    </source>
</evidence>
<gene>
    <name evidence="8" type="ORF">Q2T42_22130</name>
</gene>
<dbReference type="RefSeq" id="WP_316426575.1">
    <property type="nucleotide sequence ID" value="NZ_CP130144.1"/>
</dbReference>
<dbReference type="AlphaFoldDB" id="A0AA97AUP2"/>
<feature type="transmembrane region" description="Helical" evidence="7">
    <location>
        <begin position="54"/>
        <end position="73"/>
    </location>
</feature>
<dbReference type="InterPro" id="IPR051907">
    <property type="entry name" value="DoxX-like_oxidoreductase"/>
</dbReference>
<keyword evidence="6 7" id="KW-0472">Membrane</keyword>
<evidence type="ECO:0000256" key="4">
    <source>
        <dbReference type="ARBA" id="ARBA00022692"/>
    </source>
</evidence>
<keyword evidence="5 7" id="KW-1133">Transmembrane helix</keyword>
<dbReference type="EMBL" id="CP130144">
    <property type="protein sequence ID" value="WNZ44501.1"/>
    <property type="molecule type" value="Genomic_DNA"/>
</dbReference>
<reference evidence="8" key="1">
    <citation type="journal article" date="2023" name="Plants (Basel)">
        <title>Genomic Analysis of Leptolyngbya boryana CZ1 Reveals Efficient Carbon Fixation Modules.</title>
        <authorList>
            <person name="Bai X."/>
            <person name="Wang H."/>
            <person name="Cheng W."/>
            <person name="Wang J."/>
            <person name="Ma M."/>
            <person name="Hu H."/>
            <person name="Song Z."/>
            <person name="Ma H."/>
            <person name="Fan Y."/>
            <person name="Du C."/>
            <person name="Xu J."/>
        </authorList>
    </citation>
    <scope>NUCLEOTIDE SEQUENCE</scope>
    <source>
        <strain evidence="8">CZ1</strain>
    </source>
</reference>
<evidence type="ECO:0000256" key="3">
    <source>
        <dbReference type="ARBA" id="ARBA00022475"/>
    </source>
</evidence>
<reference evidence="8" key="2">
    <citation type="submission" date="2023-07" db="EMBL/GenBank/DDBJ databases">
        <authorList>
            <person name="Bai X.-H."/>
            <person name="Wang H.-H."/>
            <person name="Wang J."/>
            <person name="Ma M.-Y."/>
            <person name="Hu H.-H."/>
            <person name="Song Z.-L."/>
            <person name="Ma H.-G."/>
            <person name="Fan Y."/>
            <person name="Du C.-Y."/>
            <person name="Xu J.-C."/>
        </authorList>
    </citation>
    <scope>NUCLEOTIDE SEQUENCE</scope>
    <source>
        <strain evidence="8">CZ1</strain>
    </source>
</reference>
<accession>A0AA97AUP2</accession>
<organism evidence="8">
    <name type="scientific">Leptolyngbya boryana CZ1</name>
    <dbReference type="NCBI Taxonomy" id="3060204"/>
    <lineage>
        <taxon>Bacteria</taxon>
        <taxon>Bacillati</taxon>
        <taxon>Cyanobacteriota</taxon>
        <taxon>Cyanophyceae</taxon>
        <taxon>Leptolyngbyales</taxon>
        <taxon>Leptolyngbyaceae</taxon>
        <taxon>Leptolyngbya group</taxon>
        <taxon>Leptolyngbya</taxon>
    </lineage>
</organism>
<sequence length="154" mass="16718">MTVAPSQRSLISTILQSDLSPNPIFQAAWLVVRVVVGSLMIHNGFSKLADVPGFIEHVINVIGLPFPTFFTYLAAYTEIVASIFLIAGLLTRFSALSLLFTMLIAVYFHLKDSGFQIPPLETASVYSLCYLALAAGGGGNLSIDHFLVKILNKQ</sequence>
<dbReference type="PANTHER" id="PTHR33452:SF1">
    <property type="entry name" value="INNER MEMBRANE PROTEIN YPHA-RELATED"/>
    <property type="match status" value="1"/>
</dbReference>
<keyword evidence="3" id="KW-1003">Cell membrane</keyword>
<evidence type="ECO:0000256" key="7">
    <source>
        <dbReference type="SAM" id="Phobius"/>
    </source>
</evidence>
<dbReference type="InterPro" id="IPR032808">
    <property type="entry name" value="DoxX"/>
</dbReference>
<dbReference type="GO" id="GO:0005886">
    <property type="term" value="C:plasma membrane"/>
    <property type="evidence" value="ECO:0007669"/>
    <property type="project" value="UniProtKB-SubCell"/>
</dbReference>
<protein>
    <submittedName>
        <fullName evidence="8">DoxX family protein</fullName>
    </submittedName>
</protein>
<evidence type="ECO:0000256" key="2">
    <source>
        <dbReference type="ARBA" id="ARBA00006679"/>
    </source>
</evidence>
<dbReference type="Pfam" id="PF07681">
    <property type="entry name" value="DoxX"/>
    <property type="match status" value="1"/>
</dbReference>
<name>A0AA97AUP2_LEPBY</name>
<comment type="subcellular location">
    <subcellularLocation>
        <location evidence="1">Cell membrane</location>
        <topology evidence="1">Multi-pass membrane protein</topology>
    </subcellularLocation>
</comment>
<dbReference type="PANTHER" id="PTHR33452">
    <property type="entry name" value="OXIDOREDUCTASE CATD-RELATED"/>
    <property type="match status" value="1"/>
</dbReference>